<organism evidence="2">
    <name type="scientific">uncultured Thermomicrobiales bacterium</name>
    <dbReference type="NCBI Taxonomy" id="1645740"/>
    <lineage>
        <taxon>Bacteria</taxon>
        <taxon>Pseudomonadati</taxon>
        <taxon>Thermomicrobiota</taxon>
        <taxon>Thermomicrobia</taxon>
        <taxon>Thermomicrobiales</taxon>
        <taxon>environmental samples</taxon>
    </lineage>
</organism>
<dbReference type="SUPFAM" id="SSF88723">
    <property type="entry name" value="PIN domain-like"/>
    <property type="match status" value="1"/>
</dbReference>
<feature type="domain" description="PIN" evidence="1">
    <location>
        <begin position="7"/>
        <end position="116"/>
    </location>
</feature>
<dbReference type="Pfam" id="PF13470">
    <property type="entry name" value="PIN_3"/>
    <property type="match status" value="1"/>
</dbReference>
<dbReference type="InterPro" id="IPR002850">
    <property type="entry name" value="PIN_toxin-like"/>
</dbReference>
<evidence type="ECO:0000313" key="2">
    <source>
        <dbReference type="EMBL" id="CAA9550215.1"/>
    </source>
</evidence>
<dbReference type="PANTHER" id="PTHR34610:SF4">
    <property type="entry name" value="SLL8027 PROTEIN"/>
    <property type="match status" value="1"/>
</dbReference>
<dbReference type="AlphaFoldDB" id="A0A6J4UIA2"/>
<protein>
    <recommendedName>
        <fullName evidence="1">PIN domain-containing protein</fullName>
    </recommendedName>
</protein>
<dbReference type="PANTHER" id="PTHR34610">
    <property type="entry name" value="SSL7007 PROTEIN"/>
    <property type="match status" value="1"/>
</dbReference>
<dbReference type="InterPro" id="IPR029060">
    <property type="entry name" value="PIN-like_dom_sf"/>
</dbReference>
<dbReference type="EMBL" id="CADCWE010000189">
    <property type="protein sequence ID" value="CAA9550215.1"/>
    <property type="molecule type" value="Genomic_DNA"/>
</dbReference>
<sequence>MRNAVSAIFDTVIFVRSLMNPSGRWGRLIFDRRRDYRLVVSAPVVAEVLEVIQRPELVRKYRSIGTRDPAAVRTMLASADVVEIATIPAVGRDPNDAVFLATAEAGRVAYLVTEDQDLLVLREYEGTRIVDAVAFLAILDGRGDPDAEP</sequence>
<accession>A0A6J4UIA2</accession>
<dbReference type="NCBIfam" id="TIGR00305">
    <property type="entry name" value="putative toxin-antitoxin system toxin component, PIN family"/>
    <property type="match status" value="1"/>
</dbReference>
<proteinExistence type="predicted"/>
<reference evidence="2" key="1">
    <citation type="submission" date="2020-02" db="EMBL/GenBank/DDBJ databases">
        <authorList>
            <person name="Meier V. D."/>
        </authorList>
    </citation>
    <scope>NUCLEOTIDE SEQUENCE</scope>
    <source>
        <strain evidence="2">AVDCRST_MAG73</strain>
    </source>
</reference>
<name>A0A6J4UIA2_9BACT</name>
<gene>
    <name evidence="2" type="ORF">AVDCRST_MAG73-2794</name>
</gene>
<evidence type="ECO:0000259" key="1">
    <source>
        <dbReference type="Pfam" id="PF13470"/>
    </source>
</evidence>
<dbReference type="InterPro" id="IPR002716">
    <property type="entry name" value="PIN_dom"/>
</dbReference>